<dbReference type="Gene3D" id="3.40.50.720">
    <property type="entry name" value="NAD(P)-binding Rossmann-like Domain"/>
    <property type="match status" value="1"/>
</dbReference>
<evidence type="ECO:0000256" key="4">
    <source>
        <dbReference type="ARBA" id="ARBA00023027"/>
    </source>
</evidence>
<feature type="domain" description="Alanine dehydrogenase/pyridine nucleotide transhydrogenase NAD(H)-binding" evidence="6">
    <location>
        <begin position="1"/>
        <end position="103"/>
    </location>
</feature>
<dbReference type="GO" id="GO:0006740">
    <property type="term" value="P:NADPH regeneration"/>
    <property type="evidence" value="ECO:0007669"/>
    <property type="project" value="TreeGrafter"/>
</dbReference>
<evidence type="ECO:0000256" key="5">
    <source>
        <dbReference type="ARBA" id="ARBA00048202"/>
    </source>
</evidence>
<dbReference type="GO" id="GO:0008750">
    <property type="term" value="F:proton-translocating NAD(P)+ transhydrogenase activity"/>
    <property type="evidence" value="ECO:0007669"/>
    <property type="project" value="UniProtKB-EC"/>
</dbReference>
<dbReference type="PANTHER" id="PTHR10160">
    <property type="entry name" value="NAD(P) TRANSHYDROGENASE"/>
    <property type="match status" value="1"/>
</dbReference>
<protein>
    <recommendedName>
        <fullName evidence="1">proton-translocating NAD(P)(+) transhydrogenase</fullName>
        <ecNumber evidence="1">7.1.1.1</ecNumber>
    </recommendedName>
</protein>
<comment type="catalytic activity">
    <reaction evidence="5">
        <text>NAD(+) + NADPH + H(+)(in) = NADH + NADP(+) + H(+)(out)</text>
        <dbReference type="Rhea" id="RHEA:47992"/>
        <dbReference type="ChEBI" id="CHEBI:15378"/>
        <dbReference type="ChEBI" id="CHEBI:57540"/>
        <dbReference type="ChEBI" id="CHEBI:57783"/>
        <dbReference type="ChEBI" id="CHEBI:57945"/>
        <dbReference type="ChEBI" id="CHEBI:58349"/>
        <dbReference type="EC" id="7.1.1.1"/>
    </reaction>
</comment>
<evidence type="ECO:0000256" key="2">
    <source>
        <dbReference type="ARBA" id="ARBA00022857"/>
    </source>
</evidence>
<keyword evidence="3" id="KW-1278">Translocase</keyword>
<gene>
    <name evidence="7" type="ORF">LCGC14_0390300</name>
</gene>
<feature type="non-terminal residue" evidence="7">
    <location>
        <position position="1"/>
    </location>
</feature>
<comment type="caution">
    <text evidence="7">The sequence shown here is derived from an EMBL/GenBank/DDBJ whole genome shotgun (WGS) entry which is preliminary data.</text>
</comment>
<evidence type="ECO:0000259" key="6">
    <source>
        <dbReference type="Pfam" id="PF01262"/>
    </source>
</evidence>
<keyword evidence="4" id="KW-0520">NAD</keyword>
<keyword evidence="2" id="KW-0521">NADP</keyword>
<dbReference type="EC" id="7.1.1.1" evidence="1"/>
<dbReference type="Pfam" id="PF01262">
    <property type="entry name" value="AlaDh_PNT_C"/>
    <property type="match status" value="1"/>
</dbReference>
<dbReference type="AlphaFoldDB" id="A0A0F9SZS7"/>
<proteinExistence type="predicted"/>
<dbReference type="EMBL" id="LAZR01000326">
    <property type="protein sequence ID" value="KKN74410.1"/>
    <property type="molecule type" value="Genomic_DNA"/>
</dbReference>
<organism evidence="7">
    <name type="scientific">marine sediment metagenome</name>
    <dbReference type="NCBI Taxonomy" id="412755"/>
    <lineage>
        <taxon>unclassified sequences</taxon>
        <taxon>metagenomes</taxon>
        <taxon>ecological metagenomes</taxon>
    </lineage>
</organism>
<evidence type="ECO:0000256" key="1">
    <source>
        <dbReference type="ARBA" id="ARBA00012943"/>
    </source>
</evidence>
<dbReference type="GO" id="GO:0005886">
    <property type="term" value="C:plasma membrane"/>
    <property type="evidence" value="ECO:0007669"/>
    <property type="project" value="TreeGrafter"/>
</dbReference>
<evidence type="ECO:0000313" key="7">
    <source>
        <dbReference type="EMBL" id="KKN74410.1"/>
    </source>
</evidence>
<sequence length="111" mass="12272">PVIITEDMLKDIKTPTLIIDMAIITGGNVEGSEKDKIIKKGNVTILAPSNLTNEVALDASTLYSSNLFSLIEHFYDKETKKLKFDLNDEIIKTATLTHSKKLITPILTKGK</sequence>
<dbReference type="InterPro" id="IPR007698">
    <property type="entry name" value="AlaDH/PNT_NAD(H)-bd"/>
</dbReference>
<name>A0A0F9SZS7_9ZZZZ</name>
<accession>A0A0F9SZS7</accession>
<dbReference type="GO" id="GO:0050661">
    <property type="term" value="F:NADP binding"/>
    <property type="evidence" value="ECO:0007669"/>
    <property type="project" value="TreeGrafter"/>
</dbReference>
<reference evidence="7" key="1">
    <citation type="journal article" date="2015" name="Nature">
        <title>Complex archaea that bridge the gap between prokaryotes and eukaryotes.</title>
        <authorList>
            <person name="Spang A."/>
            <person name="Saw J.H."/>
            <person name="Jorgensen S.L."/>
            <person name="Zaremba-Niedzwiedzka K."/>
            <person name="Martijn J."/>
            <person name="Lind A.E."/>
            <person name="van Eijk R."/>
            <person name="Schleper C."/>
            <person name="Guy L."/>
            <person name="Ettema T.J."/>
        </authorList>
    </citation>
    <scope>NUCLEOTIDE SEQUENCE</scope>
</reference>
<evidence type="ECO:0000256" key="3">
    <source>
        <dbReference type="ARBA" id="ARBA00022967"/>
    </source>
</evidence>
<dbReference type="PANTHER" id="PTHR10160:SF19">
    <property type="entry name" value="PROTON-TRANSLOCATING NAD(P)(+) TRANSHYDROGENASE"/>
    <property type="match status" value="1"/>
</dbReference>